<evidence type="ECO:0000256" key="1">
    <source>
        <dbReference type="SAM" id="MobiDB-lite"/>
    </source>
</evidence>
<dbReference type="EMBL" id="KF826704">
    <property type="protein sequence ID" value="AIS85865.1"/>
    <property type="molecule type" value="Genomic_DNA"/>
</dbReference>
<organism evidence="2">
    <name type="scientific">Verrucosispora sp. MS100047</name>
    <dbReference type="NCBI Taxonomy" id="1410949"/>
    <lineage>
        <taxon>Bacteria</taxon>
        <taxon>Bacillati</taxon>
        <taxon>Actinomycetota</taxon>
        <taxon>Actinomycetes</taxon>
        <taxon>Micromonosporales</taxon>
        <taxon>Micromonosporaceae</taxon>
        <taxon>Micromonospora</taxon>
    </lineage>
</organism>
<name>A0A097CT60_9ACTN</name>
<reference evidence="2" key="1">
    <citation type="submission" date="2013-11" db="EMBL/GenBank/DDBJ databases">
        <title>New antitubercular compounds from marine-derived Verrucosispora sp. MS100047.</title>
        <authorList>
            <person name="Huang P."/>
            <person name="Xie F."/>
            <person name="Wang Q."/>
            <person name="Wang J."/>
            <person name="Wang Q."/>
            <person name="Abdel-Mageed W.M."/>
            <person name="Liu M."/>
            <person name="Han J."/>
            <person name="Song F."/>
            <person name="Dai H."/>
            <person name="Liu X."/>
            <person name="Zhang L."/>
        </authorList>
    </citation>
    <scope>NUCLEOTIDE SEQUENCE</scope>
    <source>
        <strain evidence="2">MS100047</strain>
    </source>
</reference>
<proteinExistence type="predicted"/>
<feature type="region of interest" description="Disordered" evidence="1">
    <location>
        <begin position="1"/>
        <end position="25"/>
    </location>
</feature>
<evidence type="ECO:0000313" key="2">
    <source>
        <dbReference type="EMBL" id="AIS85865.1"/>
    </source>
</evidence>
<sequence>MTGCAVRHPLPAGSSSTRSRVPTAWSRRPADIEECAVPATDVWNAAILAPDTRTI</sequence>
<accession>A0A097CT60</accession>
<gene>
    <name evidence="2" type="ORF">VASRM7_623</name>
</gene>
<protein>
    <submittedName>
        <fullName evidence="2">Uncharacterized protein</fullName>
    </submittedName>
</protein>
<dbReference type="AlphaFoldDB" id="A0A097CT60"/>